<evidence type="ECO:0000313" key="2">
    <source>
        <dbReference type="Proteomes" id="UP000004524"/>
    </source>
</evidence>
<proteinExistence type="predicted"/>
<dbReference type="EMBL" id="ADWO01000095">
    <property type="protein sequence ID" value="EFI70843.1"/>
    <property type="molecule type" value="Genomic_DNA"/>
</dbReference>
<evidence type="ECO:0000313" key="1">
    <source>
        <dbReference type="EMBL" id="EFI70843.1"/>
    </source>
</evidence>
<dbReference type="AlphaFoldDB" id="D8E0A7"/>
<comment type="caution">
    <text evidence="1">The sequence shown here is derived from an EMBL/GenBank/DDBJ whole genome shotgun (WGS) entry which is preliminary data.</text>
</comment>
<keyword evidence="2" id="KW-1185">Reference proteome</keyword>
<protein>
    <submittedName>
        <fullName evidence="1">Uncharacterized protein</fullName>
    </submittedName>
</protein>
<dbReference type="Proteomes" id="UP000004524">
    <property type="component" value="Unassembled WGS sequence"/>
</dbReference>
<name>D8E0A7_9BACT</name>
<gene>
    <name evidence="1" type="ORF">PBR_0227</name>
</gene>
<organism evidence="1 2">
    <name type="scientific">Segatella baroniae B14</name>
    <dbReference type="NCBI Taxonomy" id="752555"/>
    <lineage>
        <taxon>Bacteria</taxon>
        <taxon>Pseudomonadati</taxon>
        <taxon>Bacteroidota</taxon>
        <taxon>Bacteroidia</taxon>
        <taxon>Bacteroidales</taxon>
        <taxon>Prevotellaceae</taxon>
        <taxon>Segatella</taxon>
    </lineage>
</organism>
<accession>D8E0A7</accession>
<sequence length="69" mass="8094">MQMIIHFIHCKVAIVVHSISIGCYGHCEQNHYCCQSIDEQRLRIESLSYQPPKKMFLVSFHINNSCKVR</sequence>
<reference evidence="1 2" key="1">
    <citation type="journal article" date="2010" name="Microb. Ecol.">
        <title>Comparative genome analysis of Prevotella ruminicola and Prevotella bryantii: insights into their environmental niche.</title>
        <authorList>
            <consortium name="North American Consortium for Rumen Bacteria"/>
            <person name="Purushe J."/>
            <person name="Fouts D.E."/>
            <person name="Morrison M."/>
            <person name="White B.A."/>
            <person name="Mackie R.I."/>
            <person name="Coutinho P.M."/>
            <person name="Henrissat B."/>
            <person name="Nelson K.E."/>
        </authorList>
    </citation>
    <scope>NUCLEOTIDE SEQUENCE [LARGE SCALE GENOMIC DNA]</scope>
    <source>
        <strain evidence="1 2">B14</strain>
    </source>
</reference>